<gene>
    <name evidence="1" type="ORF">SDC9_207230</name>
</gene>
<proteinExistence type="predicted"/>
<evidence type="ECO:0000313" key="1">
    <source>
        <dbReference type="EMBL" id="MPN59509.1"/>
    </source>
</evidence>
<dbReference type="EMBL" id="VSSQ01133612">
    <property type="protein sequence ID" value="MPN59509.1"/>
    <property type="molecule type" value="Genomic_DNA"/>
</dbReference>
<organism evidence="1">
    <name type="scientific">bioreactor metagenome</name>
    <dbReference type="NCBI Taxonomy" id="1076179"/>
    <lineage>
        <taxon>unclassified sequences</taxon>
        <taxon>metagenomes</taxon>
        <taxon>ecological metagenomes</taxon>
    </lineage>
</organism>
<protein>
    <submittedName>
        <fullName evidence="1">Uncharacterized protein</fullName>
    </submittedName>
</protein>
<reference evidence="1" key="1">
    <citation type="submission" date="2019-08" db="EMBL/GenBank/DDBJ databases">
        <authorList>
            <person name="Kucharzyk K."/>
            <person name="Murdoch R.W."/>
            <person name="Higgins S."/>
            <person name="Loffler F."/>
        </authorList>
    </citation>
    <scope>NUCLEOTIDE SEQUENCE</scope>
</reference>
<name>A0A645J9V3_9ZZZZ</name>
<sequence>MDLDAEVGGAPVQRAQHVAQRRRLQAGDDGQAARVGRQRAFAFGGEEAFIFKLCLEPQEAFVEIALAGATQRFDSELELAARLVEGDQRAGLHLLPVLRAPAQELRPVAPDHATHLGIAVLEREIDVAGGGAGQVGNFAAHPEQRKGGLQTIAH</sequence>
<accession>A0A645J9V3</accession>
<dbReference type="AlphaFoldDB" id="A0A645J9V3"/>
<comment type="caution">
    <text evidence="1">The sequence shown here is derived from an EMBL/GenBank/DDBJ whole genome shotgun (WGS) entry which is preliminary data.</text>
</comment>